<dbReference type="AlphaFoldDB" id="A0A8H5CGT1"/>
<accession>A0A8H5CGT1</accession>
<evidence type="ECO:0000313" key="2">
    <source>
        <dbReference type="Proteomes" id="UP000559256"/>
    </source>
</evidence>
<name>A0A8H5CGT1_9AGAR</name>
<sequence length="222" mass="23969">MTGPQKKGEPATPAAVDIAYAVQWSQSLPPLSPVPVSLLISLLPPSTVHPFILSTFTTTNTPYHAHISLLFKPFYLHSIPHPLSQSHLFPTVTCVNYAMHSLTSGSRRIYLAAVDVNAGGYSFSLSSNRLSSIPNFAISSLNIIVSPFIVSASIISRLTSSSAARRASRSSRVLASATTISFFDPFKTSDEGFRFLHAGFERFEDEPPLVRVCVGLDGHGHG</sequence>
<dbReference type="Proteomes" id="UP000559256">
    <property type="component" value="Unassembled WGS sequence"/>
</dbReference>
<keyword evidence="2" id="KW-1185">Reference proteome</keyword>
<protein>
    <submittedName>
        <fullName evidence="1">Uncharacterized protein</fullName>
    </submittedName>
</protein>
<comment type="caution">
    <text evidence="1">The sequence shown here is derived from an EMBL/GenBank/DDBJ whole genome shotgun (WGS) entry which is preliminary data.</text>
</comment>
<dbReference type="EMBL" id="JAACJM010000175">
    <property type="protein sequence ID" value="KAF5340493.1"/>
    <property type="molecule type" value="Genomic_DNA"/>
</dbReference>
<organism evidence="1 2">
    <name type="scientific">Tetrapyrgos nigripes</name>
    <dbReference type="NCBI Taxonomy" id="182062"/>
    <lineage>
        <taxon>Eukaryota</taxon>
        <taxon>Fungi</taxon>
        <taxon>Dikarya</taxon>
        <taxon>Basidiomycota</taxon>
        <taxon>Agaricomycotina</taxon>
        <taxon>Agaricomycetes</taxon>
        <taxon>Agaricomycetidae</taxon>
        <taxon>Agaricales</taxon>
        <taxon>Marasmiineae</taxon>
        <taxon>Marasmiaceae</taxon>
        <taxon>Tetrapyrgos</taxon>
    </lineage>
</organism>
<evidence type="ECO:0000313" key="1">
    <source>
        <dbReference type="EMBL" id="KAF5340493.1"/>
    </source>
</evidence>
<proteinExistence type="predicted"/>
<reference evidence="1 2" key="1">
    <citation type="journal article" date="2020" name="ISME J.">
        <title>Uncovering the hidden diversity of litter-decomposition mechanisms in mushroom-forming fungi.</title>
        <authorList>
            <person name="Floudas D."/>
            <person name="Bentzer J."/>
            <person name="Ahren D."/>
            <person name="Johansson T."/>
            <person name="Persson P."/>
            <person name="Tunlid A."/>
        </authorList>
    </citation>
    <scope>NUCLEOTIDE SEQUENCE [LARGE SCALE GENOMIC DNA]</scope>
    <source>
        <strain evidence="1 2">CBS 291.85</strain>
    </source>
</reference>
<gene>
    <name evidence="1" type="ORF">D9758_014560</name>
</gene>